<keyword evidence="7" id="KW-0449">Lipoprotein</keyword>
<evidence type="ECO:0000256" key="7">
    <source>
        <dbReference type="ARBA" id="ARBA00023288"/>
    </source>
</evidence>
<accession>A0ABV5B339</accession>
<comment type="similarity">
    <text evidence="2">Belongs to the GerABKC lipoprotein family.</text>
</comment>
<comment type="subcellular location">
    <subcellularLocation>
        <location evidence="1">Membrane</location>
        <topology evidence="1">Lipid-anchor</topology>
    </subcellularLocation>
</comment>
<dbReference type="PANTHER" id="PTHR35789:SF1">
    <property type="entry name" value="SPORE GERMINATION PROTEIN B3"/>
    <property type="match status" value="1"/>
</dbReference>
<dbReference type="Pfam" id="PF05504">
    <property type="entry name" value="Spore_GerAC"/>
    <property type="match status" value="1"/>
</dbReference>
<dbReference type="RefSeq" id="WP_375524019.1">
    <property type="nucleotide sequence ID" value="NZ_JBHILM010000003.1"/>
</dbReference>
<dbReference type="Proteomes" id="UP001580407">
    <property type="component" value="Unassembled WGS sequence"/>
</dbReference>
<dbReference type="Gene3D" id="6.20.190.10">
    <property type="entry name" value="Nutrient germinant receptor protein C, domain 1"/>
    <property type="match status" value="1"/>
</dbReference>
<evidence type="ECO:0000256" key="2">
    <source>
        <dbReference type="ARBA" id="ARBA00007886"/>
    </source>
</evidence>
<gene>
    <name evidence="10" type="ORF">ACE3NQ_04070</name>
</gene>
<dbReference type="InterPro" id="IPR008844">
    <property type="entry name" value="Spore_GerAC-like"/>
</dbReference>
<sequence length="383" mass="43012">MQASKQLLLVMAVTVLIFTTGCWDRMEVNDLAIVTTAGLDRKNDGMIELSLEIVIPKEGGSKTQKSNSSSKGNGSTLIWSASGVTAADAASRVQRKLSRTVYWGQLEMLVVGEALSRSQFREQLDYLVRDNNIRLQVEPFVCKGAARDFLASASPLEQTKADFLGGESRRLFGRPITLNRLVQHLGNISEEAIIPYADTTHDGKKSVPYVKGYAVFSRDHMAGVIQGKSFSGMKWILKQVEGEVDTVRLERPFSSLISLKVISSSTRLVPKLEGETPHMDMLIETEMSVVQNTTRFKTSDTKFIRYVENAEVDNIRNKVETSIKQAQRLGTDIFGFGEAINRRNPREWQHLQDRWRRIYPSIQTNVMVKVKIRQIGMNNEPVG</sequence>
<organism evidence="10 11">
    <name type="scientific">Paenibacillus terreus</name>
    <dbReference type="NCBI Taxonomy" id="1387834"/>
    <lineage>
        <taxon>Bacteria</taxon>
        <taxon>Bacillati</taxon>
        <taxon>Bacillota</taxon>
        <taxon>Bacilli</taxon>
        <taxon>Bacillales</taxon>
        <taxon>Paenibacillaceae</taxon>
        <taxon>Paenibacillus</taxon>
    </lineage>
</organism>
<dbReference type="PANTHER" id="PTHR35789">
    <property type="entry name" value="SPORE GERMINATION PROTEIN B3"/>
    <property type="match status" value="1"/>
</dbReference>
<keyword evidence="6" id="KW-0564">Palmitate</keyword>
<comment type="caution">
    <text evidence="10">The sequence shown here is derived from an EMBL/GenBank/DDBJ whole genome shotgun (WGS) entry which is preliminary data.</text>
</comment>
<dbReference type="NCBIfam" id="TIGR02887">
    <property type="entry name" value="spore_ger_x_C"/>
    <property type="match status" value="1"/>
</dbReference>
<evidence type="ECO:0000256" key="6">
    <source>
        <dbReference type="ARBA" id="ARBA00023139"/>
    </source>
</evidence>
<keyword evidence="5" id="KW-0472">Membrane</keyword>
<dbReference type="Pfam" id="PF25198">
    <property type="entry name" value="Spore_GerAC_N"/>
    <property type="match status" value="1"/>
</dbReference>
<evidence type="ECO:0000259" key="8">
    <source>
        <dbReference type="Pfam" id="PF05504"/>
    </source>
</evidence>
<evidence type="ECO:0000313" key="10">
    <source>
        <dbReference type="EMBL" id="MFB5680099.1"/>
    </source>
</evidence>
<keyword evidence="3" id="KW-0309">Germination</keyword>
<name>A0ABV5B339_9BACL</name>
<dbReference type="InterPro" id="IPR057336">
    <property type="entry name" value="GerAC_N"/>
</dbReference>
<dbReference type="PROSITE" id="PS51257">
    <property type="entry name" value="PROKAR_LIPOPROTEIN"/>
    <property type="match status" value="1"/>
</dbReference>
<evidence type="ECO:0000256" key="5">
    <source>
        <dbReference type="ARBA" id="ARBA00023136"/>
    </source>
</evidence>
<evidence type="ECO:0000256" key="1">
    <source>
        <dbReference type="ARBA" id="ARBA00004635"/>
    </source>
</evidence>
<evidence type="ECO:0000313" key="11">
    <source>
        <dbReference type="Proteomes" id="UP001580407"/>
    </source>
</evidence>
<dbReference type="Gene3D" id="3.30.300.210">
    <property type="entry name" value="Nutrient germinant receptor protein C, domain 3"/>
    <property type="match status" value="1"/>
</dbReference>
<evidence type="ECO:0000256" key="4">
    <source>
        <dbReference type="ARBA" id="ARBA00022729"/>
    </source>
</evidence>
<keyword evidence="4" id="KW-0732">Signal</keyword>
<dbReference type="EMBL" id="JBHILM010000003">
    <property type="protein sequence ID" value="MFB5680099.1"/>
    <property type="molecule type" value="Genomic_DNA"/>
</dbReference>
<dbReference type="InterPro" id="IPR038501">
    <property type="entry name" value="Spore_GerAC_C_sf"/>
</dbReference>
<reference evidence="10 11" key="1">
    <citation type="submission" date="2024-09" db="EMBL/GenBank/DDBJ databases">
        <authorList>
            <person name="Ruan L."/>
        </authorList>
    </citation>
    <scope>NUCLEOTIDE SEQUENCE [LARGE SCALE GENOMIC DNA]</scope>
    <source>
        <strain evidence="10 11">D33</strain>
    </source>
</reference>
<dbReference type="InterPro" id="IPR046953">
    <property type="entry name" value="Spore_GerAC-like_C"/>
</dbReference>
<proteinExistence type="inferred from homology"/>
<protein>
    <submittedName>
        <fullName evidence="10">Ger(X)C family spore germination protein</fullName>
    </submittedName>
</protein>
<feature type="domain" description="Spore germination GerAC-like C-terminal" evidence="8">
    <location>
        <begin position="211"/>
        <end position="376"/>
    </location>
</feature>
<feature type="domain" description="Spore germination protein N-terminal" evidence="9">
    <location>
        <begin position="24"/>
        <end position="197"/>
    </location>
</feature>
<keyword evidence="11" id="KW-1185">Reference proteome</keyword>
<evidence type="ECO:0000259" key="9">
    <source>
        <dbReference type="Pfam" id="PF25198"/>
    </source>
</evidence>
<evidence type="ECO:0000256" key="3">
    <source>
        <dbReference type="ARBA" id="ARBA00022544"/>
    </source>
</evidence>